<dbReference type="PRINTS" id="PR00368">
    <property type="entry name" value="FADPNR"/>
</dbReference>
<evidence type="ECO:0000256" key="2">
    <source>
        <dbReference type="ARBA" id="ARBA00022630"/>
    </source>
</evidence>
<comment type="cofactor">
    <cofactor evidence="1">
        <name>FAD</name>
        <dbReference type="ChEBI" id="CHEBI:57692"/>
    </cofactor>
</comment>
<dbReference type="SUPFAM" id="SSF51905">
    <property type="entry name" value="FAD/NAD(P)-binding domain"/>
    <property type="match status" value="1"/>
</dbReference>
<evidence type="ECO:0000259" key="5">
    <source>
        <dbReference type="Pfam" id="PF18267"/>
    </source>
</evidence>
<dbReference type="OrthoDB" id="9792592at2"/>
<dbReference type="InterPro" id="IPR023753">
    <property type="entry name" value="FAD/NAD-binding_dom"/>
</dbReference>
<dbReference type="AlphaFoldDB" id="A0A5J5H244"/>
<keyword evidence="2" id="KW-0285">Flavoprotein</keyword>
<dbReference type="InterPro" id="IPR016156">
    <property type="entry name" value="FAD/NAD-linked_Rdtase_dimer_sf"/>
</dbReference>
<dbReference type="PANTHER" id="PTHR43429">
    <property type="entry name" value="PYRIDINE NUCLEOTIDE-DISULFIDE OXIDOREDUCTASE DOMAIN-CONTAINING"/>
    <property type="match status" value="1"/>
</dbReference>
<evidence type="ECO:0000259" key="4">
    <source>
        <dbReference type="Pfam" id="PF07992"/>
    </source>
</evidence>
<evidence type="ECO:0000256" key="3">
    <source>
        <dbReference type="ARBA" id="ARBA00022827"/>
    </source>
</evidence>
<accession>A0A5J5H244</accession>
<proteinExistence type="predicted"/>
<dbReference type="Gene3D" id="3.50.50.60">
    <property type="entry name" value="FAD/NAD(P)-binding domain"/>
    <property type="match status" value="2"/>
</dbReference>
<sequence>MNKNYCIIGTGVAAVNAAKAIRDQDKEAHIHVFGAEKSLPYNRIKLSKDLYSDLHSEKVLIKKEKWYKDQNILVHVETPIININMDKHEILTTSGEIYNYDKLLICTGSQNRKLAIDGADKKGVFTIREMHEADDFKAFIEGKQHVVNIGGGIQGLETAWSIHKQGKKVSIIEAAPRLMARQLDERTSSILKKKIEEAGVQVYVSSSIESIKGETEVEAIVFDNHELDCDSVIYAIGVIPNVELVKNTEIAVNRGIIVNERMQTNVEDVYAAGDVAEWNGEVAGLWNPAMDQGKVAGKNMAETSAITYQKSIPSTVFNAFDFSLFSIGLVDENQCDITIIEEDQTGKYTRVFIKDDKMVGVISLEGVVASLPYKAAIESEVSLKGIELSRVTVSELMNELKKRQQLSA</sequence>
<dbReference type="Proteomes" id="UP000326671">
    <property type="component" value="Unassembled WGS sequence"/>
</dbReference>
<dbReference type="RefSeq" id="WP_150442457.1">
    <property type="nucleotide sequence ID" value="NZ_VYKL01000045.1"/>
</dbReference>
<dbReference type="Gene3D" id="3.30.390.30">
    <property type="match status" value="1"/>
</dbReference>
<name>A0A5J5H244_9BACI</name>
<organism evidence="6 7">
    <name type="scientific">Niallia endozanthoxylica</name>
    <dbReference type="NCBI Taxonomy" id="2036016"/>
    <lineage>
        <taxon>Bacteria</taxon>
        <taxon>Bacillati</taxon>
        <taxon>Bacillota</taxon>
        <taxon>Bacilli</taxon>
        <taxon>Bacillales</taxon>
        <taxon>Bacillaceae</taxon>
        <taxon>Niallia</taxon>
    </lineage>
</organism>
<comment type="caution">
    <text evidence="6">The sequence shown here is derived from an EMBL/GenBank/DDBJ whole genome shotgun (WGS) entry which is preliminary data.</text>
</comment>
<dbReference type="InterPro" id="IPR041575">
    <property type="entry name" value="Rubredoxin_C"/>
</dbReference>
<feature type="domain" description="NADH-rubredoxin oxidoreductase C-terminal" evidence="5">
    <location>
        <begin position="313"/>
        <end position="380"/>
    </location>
</feature>
<dbReference type="Pfam" id="PF07992">
    <property type="entry name" value="Pyr_redox_2"/>
    <property type="match status" value="1"/>
</dbReference>
<dbReference type="InterPro" id="IPR050260">
    <property type="entry name" value="FAD-bd_OxRdtase"/>
</dbReference>
<dbReference type="Pfam" id="PF18267">
    <property type="entry name" value="Rubredoxin_C"/>
    <property type="match status" value="1"/>
</dbReference>
<dbReference type="EMBL" id="VYKL01000045">
    <property type="protein sequence ID" value="KAA9014530.1"/>
    <property type="molecule type" value="Genomic_DNA"/>
</dbReference>
<keyword evidence="3" id="KW-0274">FAD</keyword>
<dbReference type="PRINTS" id="PR00411">
    <property type="entry name" value="PNDRDTASEI"/>
</dbReference>
<gene>
    <name evidence="6" type="ORF">F4V44_23585</name>
</gene>
<dbReference type="InterPro" id="IPR036188">
    <property type="entry name" value="FAD/NAD-bd_sf"/>
</dbReference>
<protein>
    <submittedName>
        <fullName evidence="6">NAD(P)/FAD-dependent oxidoreductase</fullName>
    </submittedName>
</protein>
<evidence type="ECO:0000313" key="7">
    <source>
        <dbReference type="Proteomes" id="UP000326671"/>
    </source>
</evidence>
<evidence type="ECO:0000256" key="1">
    <source>
        <dbReference type="ARBA" id="ARBA00001974"/>
    </source>
</evidence>
<keyword evidence="7" id="KW-1185">Reference proteome</keyword>
<dbReference type="GO" id="GO:0016491">
    <property type="term" value="F:oxidoreductase activity"/>
    <property type="evidence" value="ECO:0007669"/>
    <property type="project" value="InterPro"/>
</dbReference>
<reference evidence="6 7" key="1">
    <citation type="submission" date="2019-09" db="EMBL/GenBank/DDBJ databases">
        <title>Whole genome sequences of isolates from the Mars Exploration Rovers.</title>
        <authorList>
            <person name="Seuylemezian A."/>
            <person name="Vaishampayan P."/>
        </authorList>
    </citation>
    <scope>NUCLEOTIDE SEQUENCE [LARGE SCALE GENOMIC DNA]</scope>
    <source>
        <strain evidence="6 7">MER_TA_151</strain>
    </source>
</reference>
<feature type="domain" description="FAD/NAD(P)-binding" evidence="4">
    <location>
        <begin position="4"/>
        <end position="293"/>
    </location>
</feature>
<dbReference type="PANTHER" id="PTHR43429:SF3">
    <property type="entry name" value="NITRITE REDUCTASE [NAD(P)H]"/>
    <property type="match status" value="1"/>
</dbReference>
<evidence type="ECO:0000313" key="6">
    <source>
        <dbReference type="EMBL" id="KAA9014530.1"/>
    </source>
</evidence>